<evidence type="ECO:0000313" key="7">
    <source>
        <dbReference type="EMBL" id="XIA17799.1"/>
    </source>
</evidence>
<dbReference type="GO" id="GO:0051213">
    <property type="term" value="F:dioxygenase activity"/>
    <property type="evidence" value="ECO:0007669"/>
    <property type="project" value="UniProtKB-KW"/>
</dbReference>
<feature type="compositionally biased region" description="Basic and acidic residues" evidence="5">
    <location>
        <begin position="11"/>
        <end position="20"/>
    </location>
</feature>
<dbReference type="InterPro" id="IPR051821">
    <property type="entry name" value="Asp/Asn_beta-hydroxylase"/>
</dbReference>
<reference evidence="7" key="1">
    <citation type="submission" date="2024-10" db="EMBL/GenBank/DDBJ databases">
        <authorList>
            <person name="Lesea H.P."/>
            <person name="Kuehl J.V."/>
            <person name="Chandonia J.-M."/>
        </authorList>
    </citation>
    <scope>NUCLEOTIDE SEQUENCE</scope>
    <source>
        <strain evidence="7">FW102-FHT14D07</strain>
    </source>
</reference>
<dbReference type="EMBL" id="CP170721">
    <property type="protein sequence ID" value="XIA17799.1"/>
    <property type="molecule type" value="Genomic_DNA"/>
</dbReference>
<dbReference type="AlphaFoldDB" id="A0AB74UR93"/>
<evidence type="ECO:0000256" key="5">
    <source>
        <dbReference type="SAM" id="MobiDB-lite"/>
    </source>
</evidence>
<keyword evidence="3" id="KW-0560">Oxidoreductase</keyword>
<dbReference type="SMART" id="SM00028">
    <property type="entry name" value="TPR"/>
    <property type="match status" value="3"/>
</dbReference>
<dbReference type="PANTHER" id="PTHR46332:SF5">
    <property type="entry name" value="ASPARTATE BETA-HYDROXYLASE DOMAIN CONTAINING 2"/>
    <property type="match status" value="1"/>
</dbReference>
<dbReference type="InterPro" id="IPR011990">
    <property type="entry name" value="TPR-like_helical_dom_sf"/>
</dbReference>
<comment type="similarity">
    <text evidence="1">Belongs to the aspartyl/asparaginyl beta-hydroxylase family.</text>
</comment>
<dbReference type="InterPro" id="IPR019734">
    <property type="entry name" value="TPR_rpt"/>
</dbReference>
<dbReference type="Gene3D" id="1.25.40.10">
    <property type="entry name" value="Tetratricopeptide repeat domain"/>
    <property type="match status" value="1"/>
</dbReference>
<dbReference type="PANTHER" id="PTHR46332">
    <property type="entry name" value="ASPARTATE BETA-HYDROXYLASE DOMAIN-CONTAINING PROTEIN 2"/>
    <property type="match status" value="1"/>
</dbReference>
<keyword evidence="2" id="KW-0223">Dioxygenase</keyword>
<dbReference type="InterPro" id="IPR007803">
    <property type="entry name" value="Asp/Arg/Pro-Hydrxlase"/>
</dbReference>
<feature type="domain" description="Aspartyl/asparaginy/proline hydroxylase" evidence="6">
    <location>
        <begin position="280"/>
        <end position="409"/>
    </location>
</feature>
<dbReference type="SUPFAM" id="SSF48452">
    <property type="entry name" value="TPR-like"/>
    <property type="match status" value="1"/>
</dbReference>
<evidence type="ECO:0000256" key="1">
    <source>
        <dbReference type="ARBA" id="ARBA00007730"/>
    </source>
</evidence>
<name>A0AB74UR93_9GAMM</name>
<dbReference type="Gene3D" id="2.60.120.330">
    <property type="entry name" value="B-lactam Antibiotic, Isopenicillin N Synthase, Chain"/>
    <property type="match status" value="1"/>
</dbReference>
<evidence type="ECO:0000256" key="4">
    <source>
        <dbReference type="PROSITE-ProRule" id="PRU00339"/>
    </source>
</evidence>
<evidence type="ECO:0000256" key="2">
    <source>
        <dbReference type="ARBA" id="ARBA00022964"/>
    </source>
</evidence>
<dbReference type="InterPro" id="IPR027443">
    <property type="entry name" value="IPNS-like_sf"/>
</dbReference>
<evidence type="ECO:0000259" key="6">
    <source>
        <dbReference type="Pfam" id="PF05118"/>
    </source>
</evidence>
<organism evidence="7">
    <name type="scientific">Rhodanobacter sp. FW102-FHT14D07</name>
    <dbReference type="NCBI Taxonomy" id="3351462"/>
    <lineage>
        <taxon>Bacteria</taxon>
        <taxon>Pseudomonadati</taxon>
        <taxon>Pseudomonadota</taxon>
        <taxon>Gammaproteobacteria</taxon>
        <taxon>Lysobacterales</taxon>
        <taxon>Rhodanobacteraceae</taxon>
        <taxon>Rhodanobacter</taxon>
    </lineage>
</organism>
<dbReference type="RefSeq" id="WP_395121082.1">
    <property type="nucleotide sequence ID" value="NZ_CP170721.1"/>
</dbReference>
<feature type="repeat" description="TPR" evidence="4">
    <location>
        <begin position="77"/>
        <end position="110"/>
    </location>
</feature>
<dbReference type="SUPFAM" id="SSF51197">
    <property type="entry name" value="Clavaminate synthase-like"/>
    <property type="match status" value="1"/>
</dbReference>
<evidence type="ECO:0000256" key="3">
    <source>
        <dbReference type="ARBA" id="ARBA00023002"/>
    </source>
</evidence>
<dbReference type="PROSITE" id="PS50005">
    <property type="entry name" value="TPR"/>
    <property type="match status" value="1"/>
</dbReference>
<protein>
    <submittedName>
        <fullName evidence="7">Aspartyl/asparaginyl beta-hydroxylase domain-containing protein</fullName>
    </submittedName>
</protein>
<sequence>MDMTHPLTPEACRRAAHERLQRRDPETAEQFFRHLLELLPHDVEALSFLASRHYARGELVPARDLSLHAVAREPERVDLLQLLGAVQLANGDFGDAAGTLQRSLQLAPQAFVARLQLGVAQEQLGRAHDALVTWYTAIRTAQNQGRWTNDQTTAPAVRELVKYAINYVNRERRRLFSEVLEPLRDRYGASELTRVEQSLSIYLGEQPANIPDARQQPKFLYFAGVPSQPYYERSRFPWLEALEQATGDIRGELEEQLGAARDLEPFLGTSAGPATGEMLKSWGKDDAAWDAYFFYRHGKRYDDHCAACPITVGILDSLPLVRIRDHAPETLFSVLRPGTHILPHRGVTNTRLVTHLPLIVPEHCAINVGGQEHAWQPGKCVTFDDTFLHEAWNRSGETRVVLILDSWNPDLSEAERAAVTDLVEAISDFNDASAPPAQA</sequence>
<dbReference type="Pfam" id="PF05118">
    <property type="entry name" value="Asp_Arg_Hydrox"/>
    <property type="match status" value="1"/>
</dbReference>
<dbReference type="GO" id="GO:0016020">
    <property type="term" value="C:membrane"/>
    <property type="evidence" value="ECO:0007669"/>
    <property type="project" value="TreeGrafter"/>
</dbReference>
<accession>A0AB74UR93</accession>
<proteinExistence type="inferred from homology"/>
<feature type="region of interest" description="Disordered" evidence="5">
    <location>
        <begin position="1"/>
        <end position="20"/>
    </location>
</feature>
<keyword evidence="4" id="KW-0802">TPR repeat</keyword>
<gene>
    <name evidence="7" type="ORF">ACFYG5_14705</name>
</gene>